<reference evidence="1" key="1">
    <citation type="journal article" date="2015" name="Nature">
        <title>Complex archaea that bridge the gap between prokaryotes and eukaryotes.</title>
        <authorList>
            <person name="Spang A."/>
            <person name="Saw J.H."/>
            <person name="Jorgensen S.L."/>
            <person name="Zaremba-Niedzwiedzka K."/>
            <person name="Martijn J."/>
            <person name="Lind A.E."/>
            <person name="van Eijk R."/>
            <person name="Schleper C."/>
            <person name="Guy L."/>
            <person name="Ettema T.J."/>
        </authorList>
    </citation>
    <scope>NUCLEOTIDE SEQUENCE</scope>
</reference>
<dbReference type="EMBL" id="LAZR01013921">
    <property type="protein sequence ID" value="KKM19732.1"/>
    <property type="molecule type" value="Genomic_DNA"/>
</dbReference>
<name>A0A0F9HX47_9ZZZZ</name>
<accession>A0A0F9HX47</accession>
<sequence length="63" mass="7395">MISKVNCLIQMCLNSFLYYAPQGGLSNNILIDKSPIKLPQSFKKNFKERQLIKKKKFKVNIKY</sequence>
<proteinExistence type="predicted"/>
<dbReference type="AlphaFoldDB" id="A0A0F9HX47"/>
<comment type="caution">
    <text evidence="1">The sequence shown here is derived from an EMBL/GenBank/DDBJ whole genome shotgun (WGS) entry which is preliminary data.</text>
</comment>
<evidence type="ECO:0000313" key="1">
    <source>
        <dbReference type="EMBL" id="KKM19732.1"/>
    </source>
</evidence>
<gene>
    <name evidence="1" type="ORF">LCGC14_1652660</name>
</gene>
<organism evidence="1">
    <name type="scientific">marine sediment metagenome</name>
    <dbReference type="NCBI Taxonomy" id="412755"/>
    <lineage>
        <taxon>unclassified sequences</taxon>
        <taxon>metagenomes</taxon>
        <taxon>ecological metagenomes</taxon>
    </lineage>
</organism>
<protein>
    <submittedName>
        <fullName evidence="1">Uncharacterized protein</fullName>
    </submittedName>
</protein>